<dbReference type="AlphaFoldDB" id="A0A1F5TSE1"/>
<dbReference type="EMBL" id="MFGO01000006">
    <property type="protein sequence ID" value="OGF41717.1"/>
    <property type="molecule type" value="Genomic_DNA"/>
</dbReference>
<sequence>MKKIIIGLTGQMSCGKGTVAEYLEKKYGASTYRFSSMLRDVLNRLYLEITRHNMQTLSTLIRKNFSEDLMARVMAKDVKSDNNNLIVIEGIRRMADIKYLQELENFKLISIEADSKVRYERLTKRTENKGDTEKTYKEFMDDHKTEAESEIPKTMEHADIIINNNGDLKKLYKQIDDLINT</sequence>
<evidence type="ECO:0000313" key="2">
    <source>
        <dbReference type="Proteomes" id="UP000177579"/>
    </source>
</evidence>
<evidence type="ECO:0000313" key="1">
    <source>
        <dbReference type="EMBL" id="OGF41717.1"/>
    </source>
</evidence>
<dbReference type="Proteomes" id="UP000177579">
    <property type="component" value="Unassembled WGS sequence"/>
</dbReference>
<dbReference type="Pfam" id="PF13207">
    <property type="entry name" value="AAA_17"/>
    <property type="match status" value="1"/>
</dbReference>
<accession>A0A1F5TSE1</accession>
<evidence type="ECO:0008006" key="3">
    <source>
        <dbReference type="Google" id="ProtNLM"/>
    </source>
</evidence>
<dbReference type="InterPro" id="IPR027417">
    <property type="entry name" value="P-loop_NTPase"/>
</dbReference>
<dbReference type="Gene3D" id="3.40.50.300">
    <property type="entry name" value="P-loop containing nucleotide triphosphate hydrolases"/>
    <property type="match status" value="1"/>
</dbReference>
<dbReference type="SUPFAM" id="SSF52540">
    <property type="entry name" value="P-loop containing nucleoside triphosphate hydrolases"/>
    <property type="match status" value="1"/>
</dbReference>
<dbReference type="PANTHER" id="PTHR41930:SF1">
    <property type="entry name" value="DEPHOSPHO-COA KINASE"/>
    <property type="match status" value="1"/>
</dbReference>
<gene>
    <name evidence="1" type="ORF">A2531_06150</name>
</gene>
<comment type="caution">
    <text evidence="1">The sequence shown here is derived from an EMBL/GenBank/DDBJ whole genome shotgun (WGS) entry which is preliminary data.</text>
</comment>
<dbReference type="PANTHER" id="PTHR41930">
    <property type="entry name" value="UPF0200 PROTEIN MJ1399"/>
    <property type="match status" value="1"/>
</dbReference>
<organism evidence="1 2">
    <name type="scientific">Candidatus Falkowbacteria bacterium RIFOXYD2_FULL_34_120</name>
    <dbReference type="NCBI Taxonomy" id="1798007"/>
    <lineage>
        <taxon>Bacteria</taxon>
        <taxon>Candidatus Falkowiibacteriota</taxon>
    </lineage>
</organism>
<name>A0A1F5TSE1_9BACT</name>
<proteinExistence type="predicted"/>
<protein>
    <recommendedName>
        <fullName evidence="3">Dephospho-CoA kinase</fullName>
    </recommendedName>
</protein>
<reference evidence="1 2" key="1">
    <citation type="journal article" date="2016" name="Nat. Commun.">
        <title>Thousands of microbial genomes shed light on interconnected biogeochemical processes in an aquifer system.</title>
        <authorList>
            <person name="Anantharaman K."/>
            <person name="Brown C.T."/>
            <person name="Hug L.A."/>
            <person name="Sharon I."/>
            <person name="Castelle C.J."/>
            <person name="Probst A.J."/>
            <person name="Thomas B.C."/>
            <person name="Singh A."/>
            <person name="Wilkins M.J."/>
            <person name="Karaoz U."/>
            <person name="Brodie E.L."/>
            <person name="Williams K.H."/>
            <person name="Hubbard S.S."/>
            <person name="Banfield J.F."/>
        </authorList>
    </citation>
    <scope>NUCLEOTIDE SEQUENCE [LARGE SCALE GENOMIC DNA]</scope>
</reference>